<dbReference type="Proteomes" id="UP000199055">
    <property type="component" value="Unassembled WGS sequence"/>
</dbReference>
<reference evidence="1 2" key="1">
    <citation type="submission" date="2016-10" db="EMBL/GenBank/DDBJ databases">
        <authorList>
            <person name="de Groot N.N."/>
        </authorList>
    </citation>
    <scope>NUCLEOTIDE SEQUENCE [LARGE SCALE GENOMIC DNA]</scope>
    <source>
        <strain evidence="1 2">CGMCC 4.3519</strain>
    </source>
</reference>
<proteinExistence type="predicted"/>
<evidence type="ECO:0000313" key="2">
    <source>
        <dbReference type="Proteomes" id="UP000199055"/>
    </source>
</evidence>
<accession>A0A1H9B8R2</accession>
<sequence length="64" mass="7543">MRPRTWTTGRCWLYCLRPQVPVVWLGPVQTEGQQAELYACEDCVRKLNALVWEALRQRDRAPAR</sequence>
<organism evidence="1 2">
    <name type="scientific">Streptomyces radiopugnans</name>
    <dbReference type="NCBI Taxonomy" id="403935"/>
    <lineage>
        <taxon>Bacteria</taxon>
        <taxon>Bacillati</taxon>
        <taxon>Actinomycetota</taxon>
        <taxon>Actinomycetes</taxon>
        <taxon>Kitasatosporales</taxon>
        <taxon>Streptomycetaceae</taxon>
        <taxon>Streptomyces</taxon>
    </lineage>
</organism>
<keyword evidence="2" id="KW-1185">Reference proteome</keyword>
<dbReference type="RefSeq" id="WP_093656220.1">
    <property type="nucleotide sequence ID" value="NZ_FOET01000002.1"/>
</dbReference>
<dbReference type="AlphaFoldDB" id="A0A1H9B8R2"/>
<gene>
    <name evidence="1" type="ORF">SAMN05216481_102245</name>
</gene>
<protein>
    <submittedName>
        <fullName evidence="1">Uncharacterized protein</fullName>
    </submittedName>
</protein>
<dbReference type="EMBL" id="FOET01000002">
    <property type="protein sequence ID" value="SEP85259.1"/>
    <property type="molecule type" value="Genomic_DNA"/>
</dbReference>
<name>A0A1H9B8R2_9ACTN</name>
<dbReference type="STRING" id="403935.SAMN05216481_102245"/>
<evidence type="ECO:0000313" key="1">
    <source>
        <dbReference type="EMBL" id="SEP85259.1"/>
    </source>
</evidence>